<organism evidence="2 3">
    <name type="scientific">Coprinellus micaceus</name>
    <name type="common">Glistening ink-cap mushroom</name>
    <name type="synonym">Coprinus micaceus</name>
    <dbReference type="NCBI Taxonomy" id="71717"/>
    <lineage>
        <taxon>Eukaryota</taxon>
        <taxon>Fungi</taxon>
        <taxon>Dikarya</taxon>
        <taxon>Basidiomycota</taxon>
        <taxon>Agaricomycotina</taxon>
        <taxon>Agaricomycetes</taxon>
        <taxon>Agaricomycetidae</taxon>
        <taxon>Agaricales</taxon>
        <taxon>Agaricineae</taxon>
        <taxon>Psathyrellaceae</taxon>
        <taxon>Coprinellus</taxon>
    </lineage>
</organism>
<gene>
    <name evidence="2" type="ORF">FA13DRAFT_1737601</name>
</gene>
<dbReference type="InterPro" id="IPR032675">
    <property type="entry name" value="LRR_dom_sf"/>
</dbReference>
<evidence type="ECO:0008006" key="4">
    <source>
        <dbReference type="Google" id="ProtNLM"/>
    </source>
</evidence>
<dbReference type="OrthoDB" id="3022437at2759"/>
<name>A0A4Y7SY91_COPMI</name>
<dbReference type="Proteomes" id="UP000298030">
    <property type="component" value="Unassembled WGS sequence"/>
</dbReference>
<feature type="region of interest" description="Disordered" evidence="1">
    <location>
        <begin position="81"/>
        <end position="102"/>
    </location>
</feature>
<proteinExistence type="predicted"/>
<dbReference type="Gene3D" id="3.80.10.10">
    <property type="entry name" value="Ribonuclease Inhibitor"/>
    <property type="match status" value="1"/>
</dbReference>
<dbReference type="EMBL" id="QPFP01000050">
    <property type="protein sequence ID" value="TEB26199.1"/>
    <property type="molecule type" value="Genomic_DNA"/>
</dbReference>
<dbReference type="AlphaFoldDB" id="A0A4Y7SY91"/>
<evidence type="ECO:0000313" key="2">
    <source>
        <dbReference type="EMBL" id="TEB26199.1"/>
    </source>
</evidence>
<reference evidence="2 3" key="1">
    <citation type="journal article" date="2019" name="Nat. Ecol. Evol.">
        <title>Megaphylogeny resolves global patterns of mushroom evolution.</title>
        <authorList>
            <person name="Varga T."/>
            <person name="Krizsan K."/>
            <person name="Foldi C."/>
            <person name="Dima B."/>
            <person name="Sanchez-Garcia M."/>
            <person name="Sanchez-Ramirez S."/>
            <person name="Szollosi G.J."/>
            <person name="Szarkandi J.G."/>
            <person name="Papp V."/>
            <person name="Albert L."/>
            <person name="Andreopoulos W."/>
            <person name="Angelini C."/>
            <person name="Antonin V."/>
            <person name="Barry K.W."/>
            <person name="Bougher N.L."/>
            <person name="Buchanan P."/>
            <person name="Buyck B."/>
            <person name="Bense V."/>
            <person name="Catcheside P."/>
            <person name="Chovatia M."/>
            <person name="Cooper J."/>
            <person name="Damon W."/>
            <person name="Desjardin D."/>
            <person name="Finy P."/>
            <person name="Geml J."/>
            <person name="Haridas S."/>
            <person name="Hughes K."/>
            <person name="Justo A."/>
            <person name="Karasinski D."/>
            <person name="Kautmanova I."/>
            <person name="Kiss B."/>
            <person name="Kocsube S."/>
            <person name="Kotiranta H."/>
            <person name="LaButti K.M."/>
            <person name="Lechner B.E."/>
            <person name="Liimatainen K."/>
            <person name="Lipzen A."/>
            <person name="Lukacs Z."/>
            <person name="Mihaltcheva S."/>
            <person name="Morgado L.N."/>
            <person name="Niskanen T."/>
            <person name="Noordeloos M.E."/>
            <person name="Ohm R.A."/>
            <person name="Ortiz-Santana B."/>
            <person name="Ovrebo C."/>
            <person name="Racz N."/>
            <person name="Riley R."/>
            <person name="Savchenko A."/>
            <person name="Shiryaev A."/>
            <person name="Soop K."/>
            <person name="Spirin V."/>
            <person name="Szebenyi C."/>
            <person name="Tomsovsky M."/>
            <person name="Tulloss R.E."/>
            <person name="Uehling J."/>
            <person name="Grigoriev I.V."/>
            <person name="Vagvolgyi C."/>
            <person name="Papp T."/>
            <person name="Martin F.M."/>
            <person name="Miettinen O."/>
            <person name="Hibbett D.S."/>
            <person name="Nagy L.G."/>
        </authorList>
    </citation>
    <scope>NUCLEOTIDE SEQUENCE [LARGE SCALE GENOMIC DNA]</scope>
    <source>
        <strain evidence="2 3">FP101781</strain>
    </source>
</reference>
<comment type="caution">
    <text evidence="2">The sequence shown here is derived from an EMBL/GenBank/DDBJ whole genome shotgun (WGS) entry which is preliminary data.</text>
</comment>
<dbReference type="SUPFAM" id="SSF52047">
    <property type="entry name" value="RNI-like"/>
    <property type="match status" value="1"/>
</dbReference>
<accession>A0A4Y7SY91</accession>
<evidence type="ECO:0000313" key="3">
    <source>
        <dbReference type="Proteomes" id="UP000298030"/>
    </source>
</evidence>
<protein>
    <recommendedName>
        <fullName evidence="4">F-box domain-containing protein</fullName>
    </recommendedName>
</protein>
<evidence type="ECO:0000256" key="1">
    <source>
        <dbReference type="SAM" id="MobiDB-lite"/>
    </source>
</evidence>
<sequence>MPAYLDTPSELWHKIFEIATEEPDPLVCFVQDYHGTRRDVTRPPYQRYKESSAIKLALCGVSRHWNAGKRRRLALLLRTINSSPSSGPPNIPSQGPAADTGGSRLGAFVRRLDLTFLDGIEDSQHYPELAGTGVAQLVSKLPNLEVLSVQTSPDVSPLDTLQVSSPHLKHFHWRRDSVDPDVRVPLSALLEFFDSHPTLETFHMVYNLEEANTLQPGEPPRWEGQSYPSLRHWVLRQNHVDVLAHFPSTLFPGLEALTFPYYPQINKHLPRLTSFLAVHGSRLTTIRLAPHKFLRALLIEVARGCPRLREVHLVYTRRWITSSRIAEVSLAITMPRITTLGLTLFNHYHGTHSNGWERTLKLRWKDIFPNLRTVKLLEEIDVDRLKDMPEELDEIAKYWIDHGVAFKDHLGLPFNRDLDSFVVEL</sequence>
<keyword evidence="3" id="KW-1185">Reference proteome</keyword>